<reference evidence="9" key="1">
    <citation type="submission" date="2025-08" db="UniProtKB">
        <authorList>
            <consortium name="RefSeq"/>
        </authorList>
    </citation>
    <scope>IDENTIFICATION</scope>
    <source>
        <tissue evidence="9">Whole sample</tissue>
    </source>
</reference>
<dbReference type="InterPro" id="IPR030113">
    <property type="entry name" value="AFAP"/>
</dbReference>
<evidence type="ECO:0000256" key="1">
    <source>
        <dbReference type="ARBA" id="ARBA00004496"/>
    </source>
</evidence>
<feature type="compositionally biased region" description="Basic and acidic residues" evidence="6">
    <location>
        <begin position="155"/>
        <end position="171"/>
    </location>
</feature>
<comment type="subcellular location">
    <subcellularLocation>
        <location evidence="1">Cytoplasm</location>
    </subcellularLocation>
</comment>
<dbReference type="InterPro" id="IPR001849">
    <property type="entry name" value="PH_domain"/>
</dbReference>
<feature type="compositionally biased region" description="Basic and acidic residues" evidence="6">
    <location>
        <begin position="229"/>
        <end position="240"/>
    </location>
</feature>
<dbReference type="PANTHER" id="PTHR14338">
    <property type="entry name" value="ACTIN FILAMENT-ASSOCIATED PROTEIN 1 FAMILY MEMBER"/>
    <property type="match status" value="1"/>
</dbReference>
<evidence type="ECO:0000313" key="9">
    <source>
        <dbReference type="RefSeq" id="XP_022344833.1"/>
    </source>
</evidence>
<dbReference type="InterPro" id="IPR011993">
    <property type="entry name" value="PH-like_dom_sf"/>
</dbReference>
<dbReference type="OrthoDB" id="5970758at2759"/>
<protein>
    <submittedName>
        <fullName evidence="9">Uncharacterized protein LOC111137602 isoform X1</fullName>
    </submittedName>
</protein>
<dbReference type="KEGG" id="cvn:111137602"/>
<dbReference type="GeneID" id="111137602"/>
<dbReference type="SUPFAM" id="SSF50729">
    <property type="entry name" value="PH domain-like"/>
    <property type="match status" value="2"/>
</dbReference>
<feature type="compositionally biased region" description="Basic and acidic residues" evidence="6">
    <location>
        <begin position="286"/>
        <end position="295"/>
    </location>
</feature>
<feature type="compositionally biased region" description="Low complexity" evidence="6">
    <location>
        <begin position="487"/>
        <end position="501"/>
    </location>
</feature>
<dbReference type="Pfam" id="PF00169">
    <property type="entry name" value="PH"/>
    <property type="match status" value="1"/>
</dbReference>
<sequence length="1089" mass="122349">MDKLEGARQFFIVLAMACRSNGPLGATDWNLLWLELLPGIEEFLCQDLAREKLSEETENKRLYYLERLDILKLPPSVPPRLKVPDFGAPFSPSPTKATGELKSPTLSHDRFLFDSVESDFAAHQREISRSFIAPEELEAIDGKEVKVYDDIDLNHRDGDLTTEHNESKNSDETDLYEIPVIKNASPNQSQGGESGGYAETKSPSKDDYATTDSIQEEPSPEVIPPPLPPRREQLEPHLQREQSITESTFCPRPDPPERQSSIKSDRPPNLPARPNLPTKSEMYSMAEKKDERSEGSVDLTDDADLTSYESCNDDEEIQNKLNIKLPKPMKKKKPSKPRISRSSKEWDVTIPYKCLEDVTLSGELLYKGKLSWTRKLAALTDGRMVCYKPEKVDSKPALVIQLTGYEASFLEKENRRGFDVRLLHPSLETHMFSVDFKDWAQLWVQYMNAMSKGKPPPGQHQHLVRGSTFNGTENGKVYGSKPDLRKSVSNISTESSNSDTEYSSMKRKSRSLFQLFVTAEEEDRHRVSRMGSIASRASSFFESIGKNKGKKMAASLPNSNSLGNLVETGSETNSQSDIKPKDTIHNSCSFNNTISCHSIEDLVCDRRLLYQGYLNIYSSFNRRKWGKRWCAVKDNVFECYKNKSSTICELELPLRPCVLRQAVQETKSELGLMLSQNGTEKITVEPLNRDDMACWLRVFMNQTSTERLPDGLGEFWVDDESPYHDIQSDNLSSPLSDVFPYEEQTLLARSERMPSDPDDSVMEISLVSHQSQDTGNTANDSAMSNPRVPGELTGELYTQVRRTSNGFLESRTSNSLDEEFFSSTVVKTNPSGKMSATLSRVTTSTERSCVMTKTFTHSFSTGFLGANDSSLFNEILSKLSESRRHSSSEEVNTPTDTAYNSAAGSENSSLERKNKFETDSSSQSSTLKDFGSSCDDLEKQANTNSTDYQMSLQLLHSSQTDQNMNVQNTLNGMKGGPSPSPVILSSVSGTVTSISHSKANRDQCDSAIFESDSIMDDLSCASPDALKRKIEQLRTHLVELKQKRICLRDRKLCCETNMQKQLEQEYTHLDEECRTVTEEIQALEGKLEA</sequence>
<proteinExistence type="predicted"/>
<dbReference type="Proteomes" id="UP000694844">
    <property type="component" value="Chromosome 5"/>
</dbReference>
<feature type="domain" description="PH" evidence="7">
    <location>
        <begin position="357"/>
        <end position="452"/>
    </location>
</feature>
<dbReference type="GO" id="GO:0005829">
    <property type="term" value="C:cytosol"/>
    <property type="evidence" value="ECO:0007669"/>
    <property type="project" value="TreeGrafter"/>
</dbReference>
<dbReference type="PROSITE" id="PS50003">
    <property type="entry name" value="PH_DOMAIN"/>
    <property type="match status" value="2"/>
</dbReference>
<feature type="region of interest" description="Disordered" evidence="6">
    <location>
        <begin position="466"/>
        <end position="503"/>
    </location>
</feature>
<keyword evidence="3" id="KW-0677">Repeat</keyword>
<organism evidence="8 9">
    <name type="scientific">Crassostrea virginica</name>
    <name type="common">Eastern oyster</name>
    <dbReference type="NCBI Taxonomy" id="6565"/>
    <lineage>
        <taxon>Eukaryota</taxon>
        <taxon>Metazoa</taxon>
        <taxon>Spiralia</taxon>
        <taxon>Lophotrochozoa</taxon>
        <taxon>Mollusca</taxon>
        <taxon>Bivalvia</taxon>
        <taxon>Autobranchia</taxon>
        <taxon>Pteriomorphia</taxon>
        <taxon>Ostreida</taxon>
        <taxon>Ostreoidea</taxon>
        <taxon>Ostreidae</taxon>
        <taxon>Crassostrea</taxon>
    </lineage>
</organism>
<gene>
    <name evidence="9" type="primary">LOC111137602</name>
</gene>
<dbReference type="GO" id="GO:0017124">
    <property type="term" value="F:SH3 domain binding"/>
    <property type="evidence" value="ECO:0007669"/>
    <property type="project" value="TreeGrafter"/>
</dbReference>
<dbReference type="AlphaFoldDB" id="A0A8B8EZ73"/>
<accession>A0A8B8EZ73</accession>
<keyword evidence="4 5" id="KW-0175">Coiled coil</keyword>
<name>A0A8B8EZ73_CRAVI</name>
<evidence type="ECO:0000259" key="7">
    <source>
        <dbReference type="PROSITE" id="PS50003"/>
    </source>
</evidence>
<dbReference type="RefSeq" id="XP_022344833.1">
    <property type="nucleotide sequence ID" value="XM_022489125.1"/>
</dbReference>
<evidence type="ECO:0000256" key="5">
    <source>
        <dbReference type="SAM" id="Coils"/>
    </source>
</evidence>
<dbReference type="PANTHER" id="PTHR14338:SF7">
    <property type="entry name" value="PH DOMAIN-CONTAINING PROTEIN"/>
    <property type="match status" value="1"/>
</dbReference>
<evidence type="ECO:0000256" key="2">
    <source>
        <dbReference type="ARBA" id="ARBA00022490"/>
    </source>
</evidence>
<keyword evidence="2" id="KW-0963">Cytoplasm</keyword>
<feature type="region of interest" description="Disordered" evidence="6">
    <location>
        <begin position="155"/>
        <end position="310"/>
    </location>
</feature>
<dbReference type="SMART" id="SM00233">
    <property type="entry name" value="PH"/>
    <property type="match status" value="2"/>
</dbReference>
<feature type="compositionally biased region" description="Basic and acidic residues" evidence="6">
    <location>
        <begin position="909"/>
        <end position="918"/>
    </location>
</feature>
<feature type="region of interest" description="Disordered" evidence="6">
    <location>
        <begin position="882"/>
        <end position="939"/>
    </location>
</feature>
<evidence type="ECO:0000256" key="3">
    <source>
        <dbReference type="ARBA" id="ARBA00022737"/>
    </source>
</evidence>
<feature type="compositionally biased region" description="Polar residues" evidence="6">
    <location>
        <begin position="891"/>
        <end position="908"/>
    </location>
</feature>
<feature type="coiled-coil region" evidence="5">
    <location>
        <begin position="1030"/>
        <end position="1086"/>
    </location>
</feature>
<evidence type="ECO:0000313" key="8">
    <source>
        <dbReference type="Proteomes" id="UP000694844"/>
    </source>
</evidence>
<evidence type="ECO:0000256" key="6">
    <source>
        <dbReference type="SAM" id="MobiDB-lite"/>
    </source>
</evidence>
<keyword evidence="8" id="KW-1185">Reference proteome</keyword>
<feature type="domain" description="PH" evidence="7">
    <location>
        <begin position="607"/>
        <end position="704"/>
    </location>
</feature>
<dbReference type="Gene3D" id="2.30.29.30">
    <property type="entry name" value="Pleckstrin-homology domain (PH domain)/Phosphotyrosine-binding domain (PTB)"/>
    <property type="match status" value="2"/>
</dbReference>
<evidence type="ECO:0000256" key="4">
    <source>
        <dbReference type="ARBA" id="ARBA00023054"/>
    </source>
</evidence>